<dbReference type="InterPro" id="IPR015422">
    <property type="entry name" value="PyrdxlP-dep_Trfase_small"/>
</dbReference>
<accession>A0ABW5CDZ9</accession>
<reference evidence="7" key="1">
    <citation type="journal article" date="2019" name="Int. J. Syst. Evol. Microbiol.">
        <title>The Global Catalogue of Microorganisms (GCM) 10K type strain sequencing project: providing services to taxonomists for standard genome sequencing and annotation.</title>
        <authorList>
            <consortium name="The Broad Institute Genomics Platform"/>
            <consortium name="The Broad Institute Genome Sequencing Center for Infectious Disease"/>
            <person name="Wu L."/>
            <person name="Ma J."/>
        </authorList>
    </citation>
    <scope>NUCLEOTIDE SEQUENCE [LARGE SCALE GENOMIC DNA]</scope>
    <source>
        <strain evidence="7">KCTC 15012</strain>
    </source>
</reference>
<keyword evidence="7" id="KW-1185">Reference proteome</keyword>
<dbReference type="Gene3D" id="3.90.1150.10">
    <property type="entry name" value="Aspartate Aminotransferase, domain 1"/>
    <property type="match status" value="1"/>
</dbReference>
<protein>
    <submittedName>
        <fullName evidence="6">Aspartate aminotransferase family protein</fullName>
    </submittedName>
</protein>
<comment type="cofactor">
    <cofactor evidence="1">
        <name>pyridoxal 5'-phosphate</name>
        <dbReference type="ChEBI" id="CHEBI:597326"/>
    </cofactor>
</comment>
<dbReference type="RefSeq" id="WP_377317622.1">
    <property type="nucleotide sequence ID" value="NZ_JBHUIY010000031.1"/>
</dbReference>
<dbReference type="InterPro" id="IPR005814">
    <property type="entry name" value="Aminotrans_3"/>
</dbReference>
<organism evidence="6 7">
    <name type="scientific">Phaeospirillum tilakii</name>
    <dbReference type="NCBI Taxonomy" id="741673"/>
    <lineage>
        <taxon>Bacteria</taxon>
        <taxon>Pseudomonadati</taxon>
        <taxon>Pseudomonadota</taxon>
        <taxon>Alphaproteobacteria</taxon>
        <taxon>Rhodospirillales</taxon>
        <taxon>Rhodospirillaceae</taxon>
        <taxon>Phaeospirillum</taxon>
    </lineage>
</organism>
<comment type="caution">
    <text evidence="6">The sequence shown here is derived from an EMBL/GenBank/DDBJ whole genome shotgun (WGS) entry which is preliminary data.</text>
</comment>
<gene>
    <name evidence="6" type="ORF">ACFSNB_14020</name>
</gene>
<dbReference type="CDD" id="cd00610">
    <property type="entry name" value="OAT_like"/>
    <property type="match status" value="1"/>
</dbReference>
<dbReference type="InterPro" id="IPR015421">
    <property type="entry name" value="PyrdxlP-dep_Trfase_major"/>
</dbReference>
<dbReference type="NCBIfam" id="NF005682">
    <property type="entry name" value="PRK07480.1"/>
    <property type="match status" value="1"/>
</dbReference>
<proteinExistence type="inferred from homology"/>
<evidence type="ECO:0000313" key="6">
    <source>
        <dbReference type="EMBL" id="MFD2234926.1"/>
    </source>
</evidence>
<comment type="similarity">
    <text evidence="5">Belongs to the class-III pyridoxal-phosphate-dependent aminotransferase family.</text>
</comment>
<keyword evidence="4 5" id="KW-0663">Pyridoxal phosphate</keyword>
<evidence type="ECO:0000256" key="2">
    <source>
        <dbReference type="ARBA" id="ARBA00022576"/>
    </source>
</evidence>
<dbReference type="Gene3D" id="3.40.640.10">
    <property type="entry name" value="Type I PLP-dependent aspartate aminotransferase-like (Major domain)"/>
    <property type="match status" value="1"/>
</dbReference>
<name>A0ABW5CDZ9_9PROT</name>
<sequence length="459" mass="48980">MSSLSHNRTLSERDRDAVLHPYTNPIRHQETGPLVISRGEGVRVFDDSGKDYIEGLAGLWCTALGWGEERLVAAASEQMRRLPFYHLFGHKAHDPAIELCERLLALAPVPMSKVFLTGSGSEANDTALKLIRYRANALGQPQKKKVIARDRAYHGVTLATSSLTGLAVNHRSFDLPDPAVLRAACPHHYRNARPGESEEDFSTRLAAELEALILAEGPDTVAAFFAEPVMGAGGVIVPPAGYFAKIQAVLDKYDVLLVADEVICGFGRTGKMFGTETFGLRPDIITVAKGLSSGYLPISAVLLSEKMVAPIVAEAGRIGTLGHGFTYGGHPVSAAVAVETLKIYAERDILAHVGRVGPRLQDGLRGFANHPLVGEVRGVGLIGAVELVADKATKAAFDPARGVGAALVARAQQHGLILRAMGDAVAFAPPLVISEDEIAEMLTRFARALADVTAEVIKI</sequence>
<keyword evidence="2 6" id="KW-0032">Aminotransferase</keyword>
<evidence type="ECO:0000256" key="3">
    <source>
        <dbReference type="ARBA" id="ARBA00022679"/>
    </source>
</evidence>
<dbReference type="SUPFAM" id="SSF53383">
    <property type="entry name" value="PLP-dependent transferases"/>
    <property type="match status" value="1"/>
</dbReference>
<dbReference type="NCBIfam" id="NF004767">
    <property type="entry name" value="PRK06105.1"/>
    <property type="match status" value="1"/>
</dbReference>
<dbReference type="Proteomes" id="UP001597296">
    <property type="component" value="Unassembled WGS sequence"/>
</dbReference>
<keyword evidence="3" id="KW-0808">Transferase</keyword>
<dbReference type="InterPro" id="IPR049704">
    <property type="entry name" value="Aminotrans_3_PPA_site"/>
</dbReference>
<evidence type="ECO:0000313" key="7">
    <source>
        <dbReference type="Proteomes" id="UP001597296"/>
    </source>
</evidence>
<evidence type="ECO:0000256" key="1">
    <source>
        <dbReference type="ARBA" id="ARBA00001933"/>
    </source>
</evidence>
<dbReference type="InterPro" id="IPR015424">
    <property type="entry name" value="PyrdxlP-dep_Trfase"/>
</dbReference>
<dbReference type="GO" id="GO:0008483">
    <property type="term" value="F:transaminase activity"/>
    <property type="evidence" value="ECO:0007669"/>
    <property type="project" value="UniProtKB-KW"/>
</dbReference>
<dbReference type="PANTHER" id="PTHR42684">
    <property type="entry name" value="ADENOSYLMETHIONINE-8-AMINO-7-OXONONANOATE AMINOTRANSFERASE"/>
    <property type="match status" value="1"/>
</dbReference>
<dbReference type="Pfam" id="PF00202">
    <property type="entry name" value="Aminotran_3"/>
    <property type="match status" value="1"/>
</dbReference>
<evidence type="ECO:0000256" key="5">
    <source>
        <dbReference type="RuleBase" id="RU003560"/>
    </source>
</evidence>
<dbReference type="EMBL" id="JBHUIY010000031">
    <property type="protein sequence ID" value="MFD2234926.1"/>
    <property type="molecule type" value="Genomic_DNA"/>
</dbReference>
<dbReference type="PROSITE" id="PS00600">
    <property type="entry name" value="AA_TRANSFER_CLASS_3"/>
    <property type="match status" value="1"/>
</dbReference>
<dbReference type="PANTHER" id="PTHR42684:SF3">
    <property type="entry name" value="ADENOSYLMETHIONINE-8-AMINO-7-OXONONANOATE AMINOTRANSFERASE"/>
    <property type="match status" value="1"/>
</dbReference>
<evidence type="ECO:0000256" key="4">
    <source>
        <dbReference type="ARBA" id="ARBA00022898"/>
    </source>
</evidence>